<sequence>MNEVTETRRVAAPPDAVRDAMADVEGFVRSAGFDDVEVDGEAVRVANQVGPAEIELELAVVEREGAALAYEQREGIFESMWTEYVVEPLAGGDECEVTARTEFALDVPVVGDVLDATVIERQRRTELNAQLDWLAAQT</sequence>
<proteinExistence type="predicted"/>
<dbReference type="Pfam" id="PF10604">
    <property type="entry name" value="Polyketide_cyc2"/>
    <property type="match status" value="1"/>
</dbReference>
<reference evidence="1" key="1">
    <citation type="submission" date="2024-06" db="EMBL/GenBank/DDBJ databases">
        <title>Genome Sequence of an extremely halophilic archaeon isolated from Permian era halite, Salado Formation, Carlsbad, New Mexico: Halobacterium sp. strain NMX12-1.</title>
        <authorList>
            <person name="Sotoa L."/>
            <person name="DasSarma P."/>
            <person name="Anton B.P."/>
            <person name="Vincze T."/>
            <person name="Verma I."/>
            <person name="Eralp B."/>
            <person name="Powers D.W."/>
            <person name="Dozier B.L."/>
            <person name="Roberts R.J."/>
            <person name="DasSarma S."/>
        </authorList>
    </citation>
    <scope>NUCLEOTIDE SEQUENCE</scope>
    <source>
        <strain evidence="1">NMX12-1</strain>
    </source>
</reference>
<dbReference type="InterPro" id="IPR023393">
    <property type="entry name" value="START-like_dom_sf"/>
</dbReference>
<dbReference type="GeneID" id="91109560"/>
<organism evidence="1">
    <name type="scientific">Halobacterium sp. NMX12-1</name>
    <dbReference type="NCBI Taxonomy" id="3166650"/>
    <lineage>
        <taxon>Archaea</taxon>
        <taxon>Methanobacteriati</taxon>
        <taxon>Methanobacteriota</taxon>
        <taxon>Stenosarchaea group</taxon>
        <taxon>Halobacteria</taxon>
        <taxon>Halobacteriales</taxon>
        <taxon>Halobacteriaceae</taxon>
        <taxon>Halobacterium</taxon>
    </lineage>
</organism>
<dbReference type="Gene3D" id="3.30.530.20">
    <property type="match status" value="1"/>
</dbReference>
<name>A0AAU8C9U7_9EURY</name>
<protein>
    <submittedName>
        <fullName evidence="1">SRPBCC family protein</fullName>
    </submittedName>
</protein>
<dbReference type="RefSeq" id="WP_353633682.1">
    <property type="nucleotide sequence ID" value="NZ_CP159204.1"/>
</dbReference>
<dbReference type="KEGG" id="hanx:ABSL23_10390"/>
<dbReference type="SUPFAM" id="SSF55961">
    <property type="entry name" value="Bet v1-like"/>
    <property type="match status" value="1"/>
</dbReference>
<evidence type="ECO:0000313" key="1">
    <source>
        <dbReference type="EMBL" id="XCF15651.1"/>
    </source>
</evidence>
<dbReference type="EMBL" id="CP159204">
    <property type="protein sequence ID" value="XCF15651.1"/>
    <property type="molecule type" value="Genomic_DNA"/>
</dbReference>
<dbReference type="InterPro" id="IPR019587">
    <property type="entry name" value="Polyketide_cyclase/dehydratase"/>
</dbReference>
<dbReference type="AlphaFoldDB" id="A0AAU8C9U7"/>
<accession>A0AAU8C9U7</accession>
<gene>
    <name evidence="1" type="ORF">ABSL23_10390</name>
</gene>